<dbReference type="EMBL" id="CM023482">
    <property type="protein sequence ID" value="KAH6938527.1"/>
    <property type="molecule type" value="Genomic_DNA"/>
</dbReference>
<gene>
    <name evidence="1" type="ORF">HPB50_010273</name>
</gene>
<organism evidence="1 2">
    <name type="scientific">Hyalomma asiaticum</name>
    <name type="common">Tick</name>
    <dbReference type="NCBI Taxonomy" id="266040"/>
    <lineage>
        <taxon>Eukaryota</taxon>
        <taxon>Metazoa</taxon>
        <taxon>Ecdysozoa</taxon>
        <taxon>Arthropoda</taxon>
        <taxon>Chelicerata</taxon>
        <taxon>Arachnida</taxon>
        <taxon>Acari</taxon>
        <taxon>Parasitiformes</taxon>
        <taxon>Ixodida</taxon>
        <taxon>Ixodoidea</taxon>
        <taxon>Ixodidae</taxon>
        <taxon>Hyalomminae</taxon>
        <taxon>Hyalomma</taxon>
    </lineage>
</organism>
<keyword evidence="2" id="KW-1185">Reference proteome</keyword>
<sequence length="1121" mass="124246">MLHKPKLKPTVVRTKRLVSVPDATPGIVGHLPSTKDVEKLSAGKQTSRQPAPVSAPLPSKQSSREKFAPQEMTGTVPKHISLDRQSVKNKPNSKAPEKVVSHQPRTSRIKGNTARRKHSEVKEAATFVEGSPLSCNSTSLLETFPATKVLHDTDVAAPTVIGGIAEGKEQREREMPNVQRSATTTSADAFEIEHPLLRVPTSEDLEQVVTKSEKDRDSARLIPQGTALQSCQEASKVEPRSRPSSGISLDDLRERLQKTPKPGRKSATKAASSVSGTTSPGSLVDKEEAPRRAKRSADGVKAPRRSLARKHTGRRKSSPVVKRSSTSINAPLLAESSVHLPLITYEQFKRAAPGTQARPVVTLTLDDMAESYKGKTWWPCAHPPASTGRSTAHVHVPQKGPTTREKHRAHVLPSVSAGNLEHGDHIVRHGNMSIEEYVLYPLTTFLLVGFVLVVIFIFIPRNNMTKHLGAHKQQLRVTCESPSCFRDTDYLNSLLSWENVNPCQDFYAFVCRQWVGSYVTPSSGSFVSVDDDIAAFLEDRFHVQLKEAPSDANSYLQPVIDLHSKCMDTKRIEDEEWEPLLELMSRVFLDGFPLTPPIRKSLSVWRTAAKILRMTGTAALLGIALSSNDSAVLTDLVSIGLPDAITDNDYVDANEAVRLYTSAAFAAMSALKKQYVPSSFTLSIIKFATVVENLSDVTPTENASKVDSLQSFPQLVIFLQEIFRDVRPAPYFSEKTAVMMQPVSAVNNIMQLVDSTELSTVMNYLGVRLMIQVSPFIPDSGLAEFYSVLLYGKRRGNLPRGQLCIRAVEKALFPLTNLAVLAGLNANVSIFDLQNLTNGIIAEFLNDIDASPYFTAESRAIIRNVLNTTRLIVARPNWLSNKVAIDTYVQALPVNAVRDRNAIDTYVIYHERTFFTSLALGSTQHWSRSTFSTDCWYEPNPDTIYVPFLVFNISRAKDEGVDAIQLSRAGPRLIRCAFDALIYKTRTSQVHHRWLKGKTEAKLREVESCLGTQEASMITSFQRARDVLAVNSSFARFIKALRMSEHTIALKLPQNRLLTEEQLFFIYLMLQSCEKSGGSENRASNAGRDWTIALRNTETFPAEFLCSPETPMNVQKKCLGV</sequence>
<protein>
    <submittedName>
        <fullName evidence="1">Uncharacterized protein</fullName>
    </submittedName>
</protein>
<name>A0ACB7SZF5_HYAAI</name>
<evidence type="ECO:0000313" key="2">
    <source>
        <dbReference type="Proteomes" id="UP000821845"/>
    </source>
</evidence>
<accession>A0ACB7SZF5</accession>
<proteinExistence type="predicted"/>
<evidence type="ECO:0000313" key="1">
    <source>
        <dbReference type="EMBL" id="KAH6938527.1"/>
    </source>
</evidence>
<reference evidence="1" key="1">
    <citation type="submission" date="2020-05" db="EMBL/GenBank/DDBJ databases">
        <title>Large-scale comparative analyses of tick genomes elucidate their genetic diversity and vector capacities.</title>
        <authorList>
            <person name="Jia N."/>
            <person name="Wang J."/>
            <person name="Shi W."/>
            <person name="Du L."/>
            <person name="Sun Y."/>
            <person name="Zhan W."/>
            <person name="Jiang J."/>
            <person name="Wang Q."/>
            <person name="Zhang B."/>
            <person name="Ji P."/>
            <person name="Sakyi L.B."/>
            <person name="Cui X."/>
            <person name="Yuan T."/>
            <person name="Jiang B."/>
            <person name="Yang W."/>
            <person name="Lam T.T.-Y."/>
            <person name="Chang Q."/>
            <person name="Ding S."/>
            <person name="Wang X."/>
            <person name="Zhu J."/>
            <person name="Ruan X."/>
            <person name="Zhao L."/>
            <person name="Wei J."/>
            <person name="Que T."/>
            <person name="Du C."/>
            <person name="Cheng J."/>
            <person name="Dai P."/>
            <person name="Han X."/>
            <person name="Huang E."/>
            <person name="Gao Y."/>
            <person name="Liu J."/>
            <person name="Shao H."/>
            <person name="Ye R."/>
            <person name="Li L."/>
            <person name="Wei W."/>
            <person name="Wang X."/>
            <person name="Wang C."/>
            <person name="Yang T."/>
            <person name="Huo Q."/>
            <person name="Li W."/>
            <person name="Guo W."/>
            <person name="Chen H."/>
            <person name="Zhou L."/>
            <person name="Ni X."/>
            <person name="Tian J."/>
            <person name="Zhou Y."/>
            <person name="Sheng Y."/>
            <person name="Liu T."/>
            <person name="Pan Y."/>
            <person name="Xia L."/>
            <person name="Li J."/>
            <person name="Zhao F."/>
            <person name="Cao W."/>
        </authorList>
    </citation>
    <scope>NUCLEOTIDE SEQUENCE</scope>
    <source>
        <strain evidence="1">Hyas-2018</strain>
    </source>
</reference>
<dbReference type="Proteomes" id="UP000821845">
    <property type="component" value="Chromosome 2"/>
</dbReference>
<comment type="caution">
    <text evidence="1">The sequence shown here is derived from an EMBL/GenBank/DDBJ whole genome shotgun (WGS) entry which is preliminary data.</text>
</comment>